<evidence type="ECO:0000313" key="1">
    <source>
        <dbReference type="EMBL" id="KXG30104.1"/>
    </source>
</evidence>
<proteinExistence type="predicted"/>
<accession>A0A194YPF0</accession>
<keyword evidence="2" id="KW-1185">Reference proteome</keyword>
<dbReference type="Proteomes" id="UP000000768">
    <property type="component" value="Chromosome 4"/>
</dbReference>
<dbReference type="EMBL" id="CM000763">
    <property type="protein sequence ID" value="KXG30104.1"/>
    <property type="molecule type" value="Genomic_DNA"/>
</dbReference>
<reference evidence="1 2" key="1">
    <citation type="journal article" date="2009" name="Nature">
        <title>The Sorghum bicolor genome and the diversification of grasses.</title>
        <authorList>
            <person name="Paterson A.H."/>
            <person name="Bowers J.E."/>
            <person name="Bruggmann R."/>
            <person name="Dubchak I."/>
            <person name="Grimwood J."/>
            <person name="Gundlach H."/>
            <person name="Haberer G."/>
            <person name="Hellsten U."/>
            <person name="Mitros T."/>
            <person name="Poliakov A."/>
            <person name="Schmutz J."/>
            <person name="Spannagl M."/>
            <person name="Tang H."/>
            <person name="Wang X."/>
            <person name="Wicker T."/>
            <person name="Bharti A.K."/>
            <person name="Chapman J."/>
            <person name="Feltus F.A."/>
            <person name="Gowik U."/>
            <person name="Grigoriev I.V."/>
            <person name="Lyons E."/>
            <person name="Maher C.A."/>
            <person name="Martis M."/>
            <person name="Narechania A."/>
            <person name="Otillar R.P."/>
            <person name="Penning B.W."/>
            <person name="Salamov A.A."/>
            <person name="Wang Y."/>
            <person name="Zhang L."/>
            <person name="Carpita N.C."/>
            <person name="Freeling M."/>
            <person name="Gingle A.R."/>
            <person name="Hash C.T."/>
            <person name="Keller B."/>
            <person name="Klein P."/>
            <person name="Kresovich S."/>
            <person name="McCann M.C."/>
            <person name="Ming R."/>
            <person name="Peterson D.G."/>
            <person name="Mehboob-ur-Rahman"/>
            <person name="Ware D."/>
            <person name="Westhoff P."/>
            <person name="Mayer K.F."/>
            <person name="Messing J."/>
            <person name="Rokhsar D.S."/>
        </authorList>
    </citation>
    <scope>NUCLEOTIDE SEQUENCE [LARGE SCALE GENOMIC DNA]</scope>
    <source>
        <strain evidence="2">cv. BTx623</strain>
    </source>
</reference>
<organism evidence="1 2">
    <name type="scientific">Sorghum bicolor</name>
    <name type="common">Sorghum</name>
    <name type="synonym">Sorghum vulgare</name>
    <dbReference type="NCBI Taxonomy" id="4558"/>
    <lineage>
        <taxon>Eukaryota</taxon>
        <taxon>Viridiplantae</taxon>
        <taxon>Streptophyta</taxon>
        <taxon>Embryophyta</taxon>
        <taxon>Tracheophyta</taxon>
        <taxon>Spermatophyta</taxon>
        <taxon>Magnoliopsida</taxon>
        <taxon>Liliopsida</taxon>
        <taxon>Poales</taxon>
        <taxon>Poaceae</taxon>
        <taxon>PACMAD clade</taxon>
        <taxon>Panicoideae</taxon>
        <taxon>Andropogonodae</taxon>
        <taxon>Andropogoneae</taxon>
        <taxon>Sorghinae</taxon>
        <taxon>Sorghum</taxon>
    </lineage>
</organism>
<reference evidence="2" key="2">
    <citation type="journal article" date="2018" name="Plant J.">
        <title>The Sorghum bicolor reference genome: improved assembly, gene annotations, a transcriptome atlas, and signatures of genome organization.</title>
        <authorList>
            <person name="McCormick R.F."/>
            <person name="Truong S.K."/>
            <person name="Sreedasyam A."/>
            <person name="Jenkins J."/>
            <person name="Shu S."/>
            <person name="Sims D."/>
            <person name="Kennedy M."/>
            <person name="Amirebrahimi M."/>
            <person name="Weers B.D."/>
            <person name="McKinley B."/>
            <person name="Mattison A."/>
            <person name="Morishige D.T."/>
            <person name="Grimwood J."/>
            <person name="Schmutz J."/>
            <person name="Mullet J.E."/>
        </authorList>
    </citation>
    <scope>NUCLEOTIDE SEQUENCE [LARGE SCALE GENOMIC DNA]</scope>
    <source>
        <strain evidence="2">cv. BTx623</strain>
    </source>
</reference>
<evidence type="ECO:0000313" key="2">
    <source>
        <dbReference type="Proteomes" id="UP000000768"/>
    </source>
</evidence>
<protein>
    <submittedName>
        <fullName evidence="1">Uncharacterized protein</fullName>
    </submittedName>
</protein>
<dbReference type="AlphaFoldDB" id="A0A194YPF0"/>
<name>A0A194YPF0_SORBI</name>
<dbReference type="Gramene" id="KXG30104">
    <property type="protein sequence ID" value="KXG30104"/>
    <property type="gene ID" value="SORBI_3004G134400"/>
</dbReference>
<gene>
    <name evidence="1" type="ORF">SORBI_3004G134400</name>
</gene>
<sequence>MIGAGLIVFHTLSYPCLPRLIPQTVKPHRSTAYLATHLGQPPVSLRRLHCLPRSPPPSPLFLCFQP</sequence>
<dbReference type="InParanoid" id="A0A194YPF0"/>